<dbReference type="PANTHER" id="PTHR34700:SF4">
    <property type="entry name" value="PHAGE-LIKE ELEMENT PBSX PROTEIN XKDP"/>
    <property type="match status" value="1"/>
</dbReference>
<dbReference type="InterPro" id="IPR018392">
    <property type="entry name" value="LysM"/>
</dbReference>
<dbReference type="PANTHER" id="PTHR34700">
    <property type="entry name" value="POTASSIUM BINDING PROTEIN KBP"/>
    <property type="match status" value="1"/>
</dbReference>
<evidence type="ECO:0000256" key="1">
    <source>
        <dbReference type="SAM" id="MobiDB-lite"/>
    </source>
</evidence>
<evidence type="ECO:0000256" key="2">
    <source>
        <dbReference type="SAM" id="Phobius"/>
    </source>
</evidence>
<dbReference type="AlphaFoldDB" id="A0A543DKF1"/>
<dbReference type="InterPro" id="IPR036779">
    <property type="entry name" value="LysM_dom_sf"/>
</dbReference>
<evidence type="ECO:0000259" key="3">
    <source>
        <dbReference type="SMART" id="SM01043"/>
    </source>
</evidence>
<name>A0A543DKF1_9PSEU</name>
<dbReference type="SMART" id="SM01043">
    <property type="entry name" value="BTAD"/>
    <property type="match status" value="1"/>
</dbReference>
<organism evidence="4 5">
    <name type="scientific">Pseudonocardia kunmingensis</name>
    <dbReference type="NCBI Taxonomy" id="630975"/>
    <lineage>
        <taxon>Bacteria</taxon>
        <taxon>Bacillati</taxon>
        <taxon>Actinomycetota</taxon>
        <taxon>Actinomycetes</taxon>
        <taxon>Pseudonocardiales</taxon>
        <taxon>Pseudonocardiaceae</taxon>
        <taxon>Pseudonocardia</taxon>
    </lineage>
</organism>
<feature type="region of interest" description="Disordered" evidence="1">
    <location>
        <begin position="708"/>
        <end position="736"/>
    </location>
</feature>
<dbReference type="CDD" id="cd00118">
    <property type="entry name" value="LysM"/>
    <property type="match status" value="1"/>
</dbReference>
<dbReference type="EMBL" id="VFPA01000003">
    <property type="protein sequence ID" value="TQM09814.1"/>
    <property type="molecule type" value="Genomic_DNA"/>
</dbReference>
<keyword evidence="2" id="KW-0812">Transmembrane</keyword>
<accession>A0A543DKF1</accession>
<evidence type="ECO:0000313" key="5">
    <source>
        <dbReference type="Proteomes" id="UP000315677"/>
    </source>
</evidence>
<feature type="transmembrane region" description="Helical" evidence="2">
    <location>
        <begin position="101"/>
        <end position="122"/>
    </location>
</feature>
<sequence>MRIFFRVTSAIAAAAAMAAILVGLPIALWMLTEPVVAHVLAADPSLADLLLRPDDGTLLMGFLALVAACAWLVLAVSIIGELATAITHRPVPRINLPGFRLGRSIAAALVAALLGSGTAIAAPSAALATVAPHPVASDHVPTGLPAVAPVTVDSQPSGPEYVVAPRDTLWRIAETALGDPLRWREIYDLNVGRVQPDGNRLSEASLLGVGWRLLMPADAREVVRVEPDDTLTGLAAEHLGDPARAHELFEANATLRQPGGEALTDPDLLRPGWALALPEPPAHAAPPSPPTTPPPPAAGTSAPPLPASVTPGANGDRPGTAPTASPSTPPPMPGSAAPVGSDDASEAGPELTIAAMAVSSLVLGGVLAALAVRRRRQLRHRPFRHRIAVPADESGRVEWSAARAEPTTTTHHLDLALRSLTHPEREGMTVPALRSVRLTSTDALVTLLGSTSLPAPFVAVGAPGEWGLDADDPLPVPAEEAKGCCAPFPTLVSVATDDDRTLMIDLEQRGVLRINGHRGRCVALLRHIAAELATSRTAEDTEVLLVGLGEELPALNPEQLRVLPDLDTALIEMEHHIASTRAALERLEVASAVEGRLRNVAADSWLPTVLLVGHEPTEQDRRRLEALADAEPGVAAVAVVVLDTLNSELRIGDDGLLELPDVNDGPWQAVQLTENAGTHLAAVLGATTDPPVPAGPAAGTESWAVGMDEDGSLGPEAAAGAHDDEIEGDDEDDALPELVDPHRREQQVDAEAVRRLAIVDHQDPRLDDDLAAWHNTEPPAVPMIAILGEPTVRAPGTVPRARPSWFAEVLVYLSLHPAGVTAAKAATDLWPDGHRISPATVRHAFYGARRWAGRGLGGNPDTPFVSDMQNDSTYRLRGHLLDWDLFRRLRKRGQARHEAGHPDAVADYEAALGLIRGPVLAALRPGGYAWLNNHDQRHDLQIPGFIIDTAHELVDIALATGDTGLARRAAEQARTLDIDVAFDRPLTDLMRIAHAEDNRSELELYAAVLLDARGFDVPEELAPDSFAVLNELLPAGPRRPRP</sequence>
<feature type="compositionally biased region" description="Pro residues" evidence="1">
    <location>
        <begin position="278"/>
        <end position="297"/>
    </location>
</feature>
<protein>
    <submittedName>
        <fullName evidence="4">LysM domain-containing protein</fullName>
    </submittedName>
</protein>
<reference evidence="4 5" key="1">
    <citation type="submission" date="2019-06" db="EMBL/GenBank/DDBJ databases">
        <title>Sequencing the genomes of 1000 actinobacteria strains.</title>
        <authorList>
            <person name="Klenk H.-P."/>
        </authorList>
    </citation>
    <scope>NUCLEOTIDE SEQUENCE [LARGE SCALE GENOMIC DNA]</scope>
    <source>
        <strain evidence="4 5">DSM 45301</strain>
    </source>
</reference>
<keyword evidence="5" id="KW-1185">Reference proteome</keyword>
<feature type="domain" description="Bacterial transcriptional activator" evidence="3">
    <location>
        <begin position="881"/>
        <end position="1009"/>
    </location>
</feature>
<keyword evidence="2" id="KW-1133">Transmembrane helix</keyword>
<gene>
    <name evidence="4" type="ORF">FB558_5587</name>
</gene>
<dbReference type="InterPro" id="IPR052196">
    <property type="entry name" value="Bact_Kbp"/>
</dbReference>
<comment type="caution">
    <text evidence="4">The sequence shown here is derived from an EMBL/GenBank/DDBJ whole genome shotgun (WGS) entry which is preliminary data.</text>
</comment>
<dbReference type="Gene3D" id="3.10.350.10">
    <property type="entry name" value="LysM domain"/>
    <property type="match status" value="2"/>
</dbReference>
<dbReference type="Proteomes" id="UP000315677">
    <property type="component" value="Unassembled WGS sequence"/>
</dbReference>
<feature type="transmembrane region" description="Helical" evidence="2">
    <location>
        <begin position="57"/>
        <end position="80"/>
    </location>
</feature>
<dbReference type="InterPro" id="IPR005158">
    <property type="entry name" value="BTAD"/>
</dbReference>
<dbReference type="RefSeq" id="WP_142058238.1">
    <property type="nucleotide sequence ID" value="NZ_VFPA01000003.1"/>
</dbReference>
<evidence type="ECO:0000313" key="4">
    <source>
        <dbReference type="EMBL" id="TQM09814.1"/>
    </source>
</evidence>
<proteinExistence type="predicted"/>
<dbReference type="OrthoDB" id="8444614at2"/>
<feature type="region of interest" description="Disordered" evidence="1">
    <location>
        <begin position="258"/>
        <end position="346"/>
    </location>
</feature>
<feature type="compositionally biased region" description="Acidic residues" evidence="1">
    <location>
        <begin position="724"/>
        <end position="735"/>
    </location>
</feature>
<keyword evidence="2" id="KW-0472">Membrane</keyword>